<dbReference type="EMBL" id="JAHQIW010007199">
    <property type="protein sequence ID" value="KAJ1372877.1"/>
    <property type="molecule type" value="Genomic_DNA"/>
</dbReference>
<dbReference type="GO" id="GO:0045944">
    <property type="term" value="P:positive regulation of transcription by RNA polymerase II"/>
    <property type="evidence" value="ECO:0007669"/>
    <property type="project" value="TreeGrafter"/>
</dbReference>
<evidence type="ECO:0000256" key="6">
    <source>
        <dbReference type="ARBA" id="ARBA00023163"/>
    </source>
</evidence>
<dbReference type="GO" id="GO:0000981">
    <property type="term" value="F:DNA-binding transcription factor activity, RNA polymerase II-specific"/>
    <property type="evidence" value="ECO:0007669"/>
    <property type="project" value="TreeGrafter"/>
</dbReference>
<keyword evidence="5" id="KW-0805">Transcription regulation</keyword>
<reference evidence="10" key="1">
    <citation type="submission" date="2021-06" db="EMBL/GenBank/DDBJ databases">
        <title>Parelaphostrongylus tenuis whole genome reference sequence.</title>
        <authorList>
            <person name="Garwood T.J."/>
            <person name="Larsen P.A."/>
            <person name="Fountain-Jones N.M."/>
            <person name="Garbe J.R."/>
            <person name="Macchietto M.G."/>
            <person name="Kania S.A."/>
            <person name="Gerhold R.W."/>
            <person name="Richards J.E."/>
            <person name="Wolf T.M."/>
        </authorList>
    </citation>
    <scope>NUCLEOTIDE SEQUENCE</scope>
    <source>
        <strain evidence="10">MNPRO001-30</strain>
        <tissue evidence="10">Meninges</tissue>
    </source>
</reference>
<feature type="domain" description="GATA-type" evidence="9">
    <location>
        <begin position="39"/>
        <end position="92"/>
    </location>
</feature>
<keyword evidence="11" id="KW-1185">Reference proteome</keyword>
<name>A0AAD5WJQ7_PARTN</name>
<evidence type="ECO:0000313" key="10">
    <source>
        <dbReference type="EMBL" id="KAJ1372877.1"/>
    </source>
</evidence>
<evidence type="ECO:0000256" key="7">
    <source>
        <dbReference type="ARBA" id="ARBA00023242"/>
    </source>
</evidence>
<dbReference type="Proteomes" id="UP001196413">
    <property type="component" value="Unassembled WGS sequence"/>
</dbReference>
<organism evidence="10 11">
    <name type="scientific">Parelaphostrongylus tenuis</name>
    <name type="common">Meningeal worm</name>
    <dbReference type="NCBI Taxonomy" id="148309"/>
    <lineage>
        <taxon>Eukaryota</taxon>
        <taxon>Metazoa</taxon>
        <taxon>Ecdysozoa</taxon>
        <taxon>Nematoda</taxon>
        <taxon>Chromadorea</taxon>
        <taxon>Rhabditida</taxon>
        <taxon>Rhabditina</taxon>
        <taxon>Rhabditomorpha</taxon>
        <taxon>Strongyloidea</taxon>
        <taxon>Metastrongylidae</taxon>
        <taxon>Parelaphostrongylus</taxon>
    </lineage>
</organism>
<dbReference type="GO" id="GO:0008270">
    <property type="term" value="F:zinc ion binding"/>
    <property type="evidence" value="ECO:0007669"/>
    <property type="project" value="UniProtKB-KW"/>
</dbReference>
<evidence type="ECO:0000256" key="3">
    <source>
        <dbReference type="ARBA" id="ARBA00022771"/>
    </source>
</evidence>
<keyword evidence="7" id="KW-0539">Nucleus</keyword>
<dbReference type="GO" id="GO:0000978">
    <property type="term" value="F:RNA polymerase II cis-regulatory region sequence-specific DNA binding"/>
    <property type="evidence" value="ECO:0007669"/>
    <property type="project" value="TreeGrafter"/>
</dbReference>
<comment type="subcellular location">
    <subcellularLocation>
        <location evidence="1">Nucleus</location>
    </subcellularLocation>
</comment>
<dbReference type="InterPro" id="IPR013088">
    <property type="entry name" value="Znf_NHR/GATA"/>
</dbReference>
<protein>
    <recommendedName>
        <fullName evidence="9">GATA-type domain-containing protein</fullName>
    </recommendedName>
</protein>
<dbReference type="GO" id="GO:0005634">
    <property type="term" value="C:nucleus"/>
    <property type="evidence" value="ECO:0007669"/>
    <property type="project" value="UniProtKB-SubCell"/>
</dbReference>
<evidence type="ECO:0000256" key="2">
    <source>
        <dbReference type="ARBA" id="ARBA00022723"/>
    </source>
</evidence>
<dbReference type="GO" id="GO:0045165">
    <property type="term" value="P:cell fate commitment"/>
    <property type="evidence" value="ECO:0007669"/>
    <property type="project" value="TreeGrafter"/>
</dbReference>
<evidence type="ECO:0000313" key="11">
    <source>
        <dbReference type="Proteomes" id="UP001196413"/>
    </source>
</evidence>
<dbReference type="PROSITE" id="PS50114">
    <property type="entry name" value="GATA_ZN_FINGER_2"/>
    <property type="match status" value="2"/>
</dbReference>
<evidence type="ECO:0000256" key="5">
    <source>
        <dbReference type="ARBA" id="ARBA00023015"/>
    </source>
</evidence>
<dbReference type="PANTHER" id="PTHR10071">
    <property type="entry name" value="TRANSCRIPTION FACTOR GATA FAMILY MEMBER"/>
    <property type="match status" value="1"/>
</dbReference>
<dbReference type="Gene3D" id="3.30.50.10">
    <property type="entry name" value="Erythroid Transcription Factor GATA-1, subunit A"/>
    <property type="match status" value="2"/>
</dbReference>
<evidence type="ECO:0000256" key="8">
    <source>
        <dbReference type="PROSITE-ProRule" id="PRU00094"/>
    </source>
</evidence>
<dbReference type="InterPro" id="IPR000679">
    <property type="entry name" value="Znf_GATA"/>
</dbReference>
<dbReference type="PRINTS" id="PR00619">
    <property type="entry name" value="GATAZNFINGER"/>
</dbReference>
<dbReference type="SMART" id="SM00401">
    <property type="entry name" value="ZnF_GATA"/>
    <property type="match status" value="2"/>
</dbReference>
<dbReference type="PROSITE" id="PS00344">
    <property type="entry name" value="GATA_ZN_FINGER_1"/>
    <property type="match status" value="1"/>
</dbReference>
<dbReference type="CDD" id="cd00202">
    <property type="entry name" value="ZnF_GATA"/>
    <property type="match status" value="2"/>
</dbReference>
<keyword evidence="6" id="KW-0804">Transcription</keyword>
<keyword evidence="3 8" id="KW-0863">Zinc-finger</keyword>
<feature type="domain" description="GATA-type" evidence="9">
    <location>
        <begin position="107"/>
        <end position="159"/>
    </location>
</feature>
<sequence length="167" mass="19155">MEITEENDCEEIAFVSGEQDGQILMEQMPQIWMGEVSAKDMVKKCSHCGASETTCWRISSEGDIVCNACKQYRQKWGRNRPSWLFRDVPHRRGGKVKEKKVPILTEKECFNCGVKATCKWRRDGEGNRECNACNVYRRTCGKNRPLSLRDPGRLIVPSTHASFTLHK</sequence>
<comment type="caution">
    <text evidence="10">The sequence shown here is derived from an EMBL/GenBank/DDBJ whole genome shotgun (WGS) entry which is preliminary data.</text>
</comment>
<dbReference type="AlphaFoldDB" id="A0AAD5WJQ7"/>
<keyword evidence="2" id="KW-0479">Metal-binding</keyword>
<evidence type="ECO:0000256" key="1">
    <source>
        <dbReference type="ARBA" id="ARBA00004123"/>
    </source>
</evidence>
<dbReference type="Pfam" id="PF00320">
    <property type="entry name" value="GATA"/>
    <property type="match status" value="2"/>
</dbReference>
<gene>
    <name evidence="10" type="ORF">KIN20_035168</name>
</gene>
<dbReference type="GO" id="GO:0000122">
    <property type="term" value="P:negative regulation of transcription by RNA polymerase II"/>
    <property type="evidence" value="ECO:0007669"/>
    <property type="project" value="TreeGrafter"/>
</dbReference>
<evidence type="ECO:0000259" key="9">
    <source>
        <dbReference type="PROSITE" id="PS50114"/>
    </source>
</evidence>
<accession>A0AAD5WJQ7</accession>
<dbReference type="SUPFAM" id="SSF57716">
    <property type="entry name" value="Glucocorticoid receptor-like (DNA-binding domain)"/>
    <property type="match status" value="2"/>
</dbReference>
<evidence type="ECO:0000256" key="4">
    <source>
        <dbReference type="ARBA" id="ARBA00022833"/>
    </source>
</evidence>
<dbReference type="InterPro" id="IPR039355">
    <property type="entry name" value="Transcription_factor_GATA"/>
</dbReference>
<proteinExistence type="predicted"/>
<dbReference type="PANTHER" id="PTHR10071:SF312">
    <property type="entry name" value="GATA-TYPE DOMAIN-CONTAINING PROTEIN"/>
    <property type="match status" value="1"/>
</dbReference>
<keyword evidence="4" id="KW-0862">Zinc</keyword>